<proteinExistence type="predicted"/>
<dbReference type="AlphaFoldDB" id="A0A143PKT2"/>
<protein>
    <submittedName>
        <fullName evidence="1">Uncharacterized protein</fullName>
    </submittedName>
</protein>
<name>A0A143PKT2_LUTPR</name>
<dbReference type="STRING" id="1855912.LuPra_01594"/>
<keyword evidence="2" id="KW-1185">Reference proteome</keyword>
<dbReference type="Proteomes" id="UP000076079">
    <property type="component" value="Chromosome"/>
</dbReference>
<evidence type="ECO:0000313" key="1">
    <source>
        <dbReference type="EMBL" id="AMY08394.1"/>
    </source>
</evidence>
<dbReference type="KEGG" id="abac:LuPra_01594"/>
<reference evidence="1 2" key="1">
    <citation type="journal article" date="2016" name="Genome Announc.">
        <title>First Complete Genome Sequence of a Subdivision 6 Acidobacterium Strain.</title>
        <authorList>
            <person name="Huang S."/>
            <person name="Vieira S."/>
            <person name="Bunk B."/>
            <person name="Riedel T."/>
            <person name="Sproer C."/>
            <person name="Overmann J."/>
        </authorList>
    </citation>
    <scope>NUCLEOTIDE SEQUENCE [LARGE SCALE GENOMIC DNA]</scope>
    <source>
        <strain evidence="2">DSM 100886 HEG_-6_39</strain>
    </source>
</reference>
<reference evidence="2" key="2">
    <citation type="submission" date="2016-04" db="EMBL/GenBank/DDBJ databases">
        <title>First Complete Genome Sequence of a Subdivision 6 Acidobacterium.</title>
        <authorList>
            <person name="Huang S."/>
            <person name="Vieira S."/>
            <person name="Bunk B."/>
            <person name="Riedel T."/>
            <person name="Sproeer C."/>
            <person name="Overmann J."/>
        </authorList>
    </citation>
    <scope>NUCLEOTIDE SEQUENCE [LARGE SCALE GENOMIC DNA]</scope>
    <source>
        <strain evidence="2">DSM 100886 HEG_-6_39</strain>
    </source>
</reference>
<gene>
    <name evidence="1" type="ORF">LuPra_01594</name>
</gene>
<accession>A0A143PKT2</accession>
<organism evidence="1 2">
    <name type="scientific">Luteitalea pratensis</name>
    <dbReference type="NCBI Taxonomy" id="1855912"/>
    <lineage>
        <taxon>Bacteria</taxon>
        <taxon>Pseudomonadati</taxon>
        <taxon>Acidobacteriota</taxon>
        <taxon>Vicinamibacteria</taxon>
        <taxon>Vicinamibacterales</taxon>
        <taxon>Vicinamibacteraceae</taxon>
        <taxon>Luteitalea</taxon>
    </lineage>
</organism>
<evidence type="ECO:0000313" key="2">
    <source>
        <dbReference type="Proteomes" id="UP000076079"/>
    </source>
</evidence>
<sequence length="77" mass="8141">MSKVAERRIAGDKTAARCRPTLHVGVPPGTLNAASDCRSEAAELSRECLGDQARQPCVTGAAVRAGLQMSPHTVQRQ</sequence>
<dbReference type="EMBL" id="CP015136">
    <property type="protein sequence ID" value="AMY08394.1"/>
    <property type="molecule type" value="Genomic_DNA"/>
</dbReference>